<dbReference type="PANTHER" id="PTHR41259">
    <property type="entry name" value="DOUBLE-STRAND BREAK REPAIR RAD50 ATPASE, PUTATIVE-RELATED"/>
    <property type="match status" value="1"/>
</dbReference>
<sequence>MRLMGLYIYNYGILTDFALTDNQLTGGVSIIFGLNEAGKSTLLSFIRGVLFGFKTEGNLAKPVRGGEARGYLLLEDDGEVYRVERGGKGNGKVVVELPGGGRAGEELLKTRLLRGLSPVLFKNVFAFGLDELRRLEELERDEISAYIYGAGTGTSPRRLADAAAALEKSAGELYKPRGRTPRLNKLMLELEELDRKIRELEQQPERYFKLLEEQRRLERDRDRLRELQSQRRARLRRLDYLLKARAPWNDLRQCLAQMGRLPAIPDFPERGTERLGELEAGLDAKQEEVLNRSGQTQALRKKLASMAVEEQIIAAAHVIDEFDKERSLYLEKKQSLIELVARMAEMERTARERMAMLGPGWDEARVLALDISLAERRRVEDTAAQSAALEQQQAIAANRLTGCRKEYDRFRLERESTTGLLAGLPPASGGQVEIEEKMELLDRAAAELEQLNHAQELKDIQQNRLQEIYHRMERNLSQQKKAGRNKGLVAAVMAAVLLGCLGIWMIYADWPYGLWVGGVGLGAAVLLAGLYLMQVKQRRDRLQELSAEAGELAKTRENLAGALERLDRSIKAASEQLSRAGAVLKGGEKLQREEIPVLRRRVMEERDSLRSKAELAARLETIEKDLAAAGRELRQAETELEQITGNLRRLQREWEKWLAGKGLTGLTLSGAADFLSLAEKAADELKKLRLERQAAEQTRRYTTDYEDRVNRLAETLGRGLVPREEVAGRVAGMVEYLREQQQMKAELDRCHEDLELALAGQKTAAAGLQMVRAKIKELLDLGGAIDNEDFRNRAAAHRERKELAGKAENLRGHLLNIAGSAAELAELERELEQTKKSSHEEEYDGIKAALASGEQQLAALGDELAALKQEMKTLESGEELARARQKREMLRESLATGAREWQVAVLCSTLLDLAREKHERDRQPAVLAHASQLISPLTARRYNRVLSPVGSPSALEVEEPGGRRVGAPALSRGAASQLYLAVRLALACHFCSVAAPMPIILDDIMVDFDIRRLHGSLQVLDQVARGRQVLLFTCHNHIVEAAKEIVPGLNLVFMDGVKKLAPSQ</sequence>
<dbReference type="Pfam" id="PF13514">
    <property type="entry name" value="AAA_27"/>
    <property type="match status" value="1"/>
</dbReference>
<keyword evidence="1" id="KW-0175">Coiled coil</keyword>
<dbReference type="Proteomes" id="UP000199337">
    <property type="component" value="Unassembled WGS sequence"/>
</dbReference>
<dbReference type="STRING" id="341036.SAMN05660649_03651"/>
<feature type="coiled-coil region" evidence="1">
    <location>
        <begin position="612"/>
        <end position="698"/>
    </location>
</feature>
<dbReference type="Gene3D" id="3.40.50.300">
    <property type="entry name" value="P-loop containing nucleotide triphosphate hydrolases"/>
    <property type="match status" value="2"/>
</dbReference>
<keyword evidence="2" id="KW-0812">Transmembrane</keyword>
<feature type="transmembrane region" description="Helical" evidence="2">
    <location>
        <begin position="513"/>
        <end position="533"/>
    </location>
</feature>
<protein>
    <submittedName>
        <fullName evidence="4">Uncharacterized protein YhaN</fullName>
    </submittedName>
</protein>
<dbReference type="SUPFAM" id="SSF52540">
    <property type="entry name" value="P-loop containing nucleoside triphosphate hydrolases"/>
    <property type="match status" value="1"/>
</dbReference>
<accession>A0A1I2WTT9</accession>
<dbReference type="EMBL" id="FOOX01000014">
    <property type="protein sequence ID" value="SFH04740.1"/>
    <property type="molecule type" value="Genomic_DNA"/>
</dbReference>
<name>A0A1I2WTT9_9FIRM</name>
<organism evidence="4 5">
    <name type="scientific">Desulfotruncus arcticus DSM 17038</name>
    <dbReference type="NCBI Taxonomy" id="1121424"/>
    <lineage>
        <taxon>Bacteria</taxon>
        <taxon>Bacillati</taxon>
        <taxon>Bacillota</taxon>
        <taxon>Clostridia</taxon>
        <taxon>Eubacteriales</taxon>
        <taxon>Desulfallaceae</taxon>
        <taxon>Desulfotruncus</taxon>
    </lineage>
</organism>
<dbReference type="InterPro" id="IPR038734">
    <property type="entry name" value="YhaN_AAA"/>
</dbReference>
<dbReference type="InterPro" id="IPR027417">
    <property type="entry name" value="P-loop_NTPase"/>
</dbReference>
<dbReference type="OrthoDB" id="9764467at2"/>
<evidence type="ECO:0000256" key="2">
    <source>
        <dbReference type="SAM" id="Phobius"/>
    </source>
</evidence>
<keyword evidence="5" id="KW-1185">Reference proteome</keyword>
<evidence type="ECO:0000313" key="5">
    <source>
        <dbReference type="Proteomes" id="UP000199337"/>
    </source>
</evidence>
<proteinExistence type="predicted"/>
<evidence type="ECO:0000259" key="3">
    <source>
        <dbReference type="Pfam" id="PF13514"/>
    </source>
</evidence>
<evidence type="ECO:0000256" key="1">
    <source>
        <dbReference type="SAM" id="Coils"/>
    </source>
</evidence>
<evidence type="ECO:0000313" key="4">
    <source>
        <dbReference type="EMBL" id="SFH04740.1"/>
    </source>
</evidence>
<dbReference type="PANTHER" id="PTHR41259:SF1">
    <property type="entry name" value="DOUBLE-STRAND BREAK REPAIR RAD50 ATPASE, PUTATIVE-RELATED"/>
    <property type="match status" value="1"/>
</dbReference>
<gene>
    <name evidence="4" type="ORF">SAMN05660649_03651</name>
</gene>
<keyword evidence="2" id="KW-0472">Membrane</keyword>
<feature type="coiled-coil region" evidence="1">
    <location>
        <begin position="431"/>
        <end position="482"/>
    </location>
</feature>
<keyword evidence="2" id="KW-1133">Transmembrane helix</keyword>
<feature type="transmembrane region" description="Helical" evidence="2">
    <location>
        <begin position="487"/>
        <end position="507"/>
    </location>
</feature>
<feature type="domain" description="YhaN AAA" evidence="3">
    <location>
        <begin position="1"/>
        <end position="206"/>
    </location>
</feature>
<feature type="coiled-coil region" evidence="1">
    <location>
        <begin position="183"/>
        <end position="230"/>
    </location>
</feature>
<dbReference type="AlphaFoldDB" id="A0A1I2WTT9"/>
<feature type="coiled-coil region" evidence="1">
    <location>
        <begin position="817"/>
        <end position="884"/>
    </location>
</feature>
<reference evidence="5" key="1">
    <citation type="submission" date="2016-10" db="EMBL/GenBank/DDBJ databases">
        <authorList>
            <person name="Varghese N."/>
            <person name="Submissions S."/>
        </authorList>
    </citation>
    <scope>NUCLEOTIDE SEQUENCE [LARGE SCALE GENOMIC DNA]</scope>
    <source>
        <strain evidence="5">DSM 17038</strain>
    </source>
</reference>